<proteinExistence type="predicted"/>
<dbReference type="AlphaFoldDB" id="A0A4Y2T608"/>
<comment type="caution">
    <text evidence="1">The sequence shown here is derived from an EMBL/GenBank/DDBJ whole genome shotgun (WGS) entry which is preliminary data.</text>
</comment>
<evidence type="ECO:0000313" key="2">
    <source>
        <dbReference type="Proteomes" id="UP000499080"/>
    </source>
</evidence>
<dbReference type="Proteomes" id="UP000499080">
    <property type="component" value="Unassembled WGS sequence"/>
</dbReference>
<accession>A0A4Y2T608</accession>
<protein>
    <submittedName>
        <fullName evidence="1">Uncharacterized protein</fullName>
    </submittedName>
</protein>
<keyword evidence="2" id="KW-1185">Reference proteome</keyword>
<gene>
    <name evidence="1" type="ORF">AVEN_251191_1</name>
</gene>
<dbReference type="EMBL" id="BGPR01025561">
    <property type="protein sequence ID" value="GBN94575.1"/>
    <property type="molecule type" value="Genomic_DNA"/>
</dbReference>
<evidence type="ECO:0000313" key="1">
    <source>
        <dbReference type="EMBL" id="GBN94575.1"/>
    </source>
</evidence>
<organism evidence="1 2">
    <name type="scientific">Araneus ventricosus</name>
    <name type="common">Orbweaver spider</name>
    <name type="synonym">Epeira ventricosa</name>
    <dbReference type="NCBI Taxonomy" id="182803"/>
    <lineage>
        <taxon>Eukaryota</taxon>
        <taxon>Metazoa</taxon>
        <taxon>Ecdysozoa</taxon>
        <taxon>Arthropoda</taxon>
        <taxon>Chelicerata</taxon>
        <taxon>Arachnida</taxon>
        <taxon>Araneae</taxon>
        <taxon>Araneomorphae</taxon>
        <taxon>Entelegynae</taxon>
        <taxon>Araneoidea</taxon>
        <taxon>Araneidae</taxon>
        <taxon>Araneus</taxon>
    </lineage>
</organism>
<name>A0A4Y2T608_ARAVE</name>
<reference evidence="1 2" key="1">
    <citation type="journal article" date="2019" name="Sci. Rep.">
        <title>Orb-weaving spider Araneus ventricosus genome elucidates the spidroin gene catalogue.</title>
        <authorList>
            <person name="Kono N."/>
            <person name="Nakamura H."/>
            <person name="Ohtoshi R."/>
            <person name="Moran D.A.P."/>
            <person name="Shinohara A."/>
            <person name="Yoshida Y."/>
            <person name="Fujiwara M."/>
            <person name="Mori M."/>
            <person name="Tomita M."/>
            <person name="Arakawa K."/>
        </authorList>
    </citation>
    <scope>NUCLEOTIDE SEQUENCE [LARGE SCALE GENOMIC DNA]</scope>
</reference>
<sequence length="136" mass="16273">MVVGKENQRQLDERYIVLQVKTDHTSRRATLLSSCVREQEDKYRGLLRPDVFRKVAYSPAASVALFRLMQERKQKTGHIIQWNHVLFTDESRFSVTGDSQCQLIWRELWRWLCQEKRVLWSSWQAGLENLYDEQND</sequence>